<evidence type="ECO:0000313" key="2">
    <source>
        <dbReference type="Proteomes" id="UP001169217"/>
    </source>
</evidence>
<gene>
    <name evidence="1" type="ORF">CLIM01_06404</name>
</gene>
<sequence>MRDGIATRSNLSSLCYFGQQPIPKVTYLALAPLAAWKTSFPLPRNARAAPPTPPTVRPWKAMGTFWNGIASLSQKSVVVPRHGTSRRQ</sequence>
<reference evidence="1" key="1">
    <citation type="submission" date="2023-04" db="EMBL/GenBank/DDBJ databases">
        <title>Colletotrichum limetticola genome sequence.</title>
        <authorList>
            <person name="Baroncelli R."/>
        </authorList>
    </citation>
    <scope>NUCLEOTIDE SEQUENCE</scope>
    <source>
        <strain evidence="1">KLA-Anderson</strain>
    </source>
</reference>
<protein>
    <submittedName>
        <fullName evidence="1">Uncharacterized protein</fullName>
    </submittedName>
</protein>
<name>A0ABQ9PXG5_9PEZI</name>
<dbReference type="Proteomes" id="UP001169217">
    <property type="component" value="Unassembled WGS sequence"/>
</dbReference>
<keyword evidence="2" id="KW-1185">Reference proteome</keyword>
<dbReference type="EMBL" id="JARUPT010000173">
    <property type="protein sequence ID" value="KAK0376235.1"/>
    <property type="molecule type" value="Genomic_DNA"/>
</dbReference>
<accession>A0ABQ9PXG5</accession>
<comment type="caution">
    <text evidence="1">The sequence shown here is derived from an EMBL/GenBank/DDBJ whole genome shotgun (WGS) entry which is preliminary data.</text>
</comment>
<organism evidence="1 2">
    <name type="scientific">Colletotrichum limetticola</name>
    <dbReference type="NCBI Taxonomy" id="1209924"/>
    <lineage>
        <taxon>Eukaryota</taxon>
        <taxon>Fungi</taxon>
        <taxon>Dikarya</taxon>
        <taxon>Ascomycota</taxon>
        <taxon>Pezizomycotina</taxon>
        <taxon>Sordariomycetes</taxon>
        <taxon>Hypocreomycetidae</taxon>
        <taxon>Glomerellales</taxon>
        <taxon>Glomerellaceae</taxon>
        <taxon>Colletotrichum</taxon>
        <taxon>Colletotrichum acutatum species complex</taxon>
    </lineage>
</organism>
<evidence type="ECO:0000313" key="1">
    <source>
        <dbReference type="EMBL" id="KAK0376235.1"/>
    </source>
</evidence>
<proteinExistence type="predicted"/>